<evidence type="ECO:0000313" key="3">
    <source>
        <dbReference type="EMBL" id="ENN96469.1"/>
    </source>
</evidence>
<dbReference type="PROSITE" id="PS51733">
    <property type="entry name" value="BPL_LPL_CATALYTIC"/>
    <property type="match status" value="1"/>
</dbReference>
<dbReference type="GO" id="GO:0005737">
    <property type="term" value="C:cytoplasm"/>
    <property type="evidence" value="ECO:0007669"/>
    <property type="project" value="TreeGrafter"/>
</dbReference>
<dbReference type="GO" id="GO:0004077">
    <property type="term" value="F:biotin--[biotin carboxyl-carrier protein] ligase activity"/>
    <property type="evidence" value="ECO:0007669"/>
    <property type="project" value="InterPro"/>
</dbReference>
<organism evidence="3 4">
    <name type="scientific">Methanocaldococcus villosus KIN24-T80</name>
    <dbReference type="NCBI Taxonomy" id="1069083"/>
    <lineage>
        <taxon>Archaea</taxon>
        <taxon>Methanobacteriati</taxon>
        <taxon>Methanobacteriota</taxon>
        <taxon>Methanomada group</taxon>
        <taxon>Methanococci</taxon>
        <taxon>Methanococcales</taxon>
        <taxon>Methanocaldococcaceae</taxon>
        <taxon>Methanocaldococcus</taxon>
    </lineage>
</organism>
<protein>
    <submittedName>
        <fullName evidence="3">Biotin--acetyl-CoA-carboxylase ligase</fullName>
    </submittedName>
</protein>
<accession>N6UVW3</accession>
<dbReference type="Gene3D" id="2.30.30.100">
    <property type="match status" value="1"/>
</dbReference>
<dbReference type="RefSeq" id="WP_004590274.1">
    <property type="nucleotide sequence ID" value="NZ_APMM01000014.1"/>
</dbReference>
<dbReference type="OrthoDB" id="46252at2157"/>
<dbReference type="SUPFAM" id="SSF55681">
    <property type="entry name" value="Class II aaRS and biotin synthetases"/>
    <property type="match status" value="1"/>
</dbReference>
<feature type="domain" description="BPL/LPL catalytic" evidence="2">
    <location>
        <begin position="1"/>
        <end position="162"/>
    </location>
</feature>
<evidence type="ECO:0000259" key="2">
    <source>
        <dbReference type="PROSITE" id="PS51733"/>
    </source>
</evidence>
<comment type="caution">
    <text evidence="3">The sequence shown here is derived from an EMBL/GenBank/DDBJ whole genome shotgun (WGS) entry which is preliminary data.</text>
</comment>
<dbReference type="InterPro" id="IPR004408">
    <property type="entry name" value="Biotin_CoA_COase_ligase"/>
</dbReference>
<dbReference type="InterPro" id="IPR045864">
    <property type="entry name" value="aa-tRNA-synth_II/BPL/LPL"/>
</dbReference>
<sequence length="221" mass="25231">MKIVYLKEVDSTNDFAKKLIDNGDEAIIIAERQSKGKGRLGRIWISEEGGLYFTIILKGDPEFINFLSAVSVVETLRQYNINSGIKFPNDICVDEKKLCGVLIEIYKGYVILGIGINVNNDIKIERAVSLKSLGYDINKFELLFKFLKIFFENMKKDKEKILETYKKYSITINRPVKILLPNKIIYGKVVDIDYSGIMLDIGNKIINIPAGDVIHLRFDKI</sequence>
<dbReference type="Gene3D" id="3.30.930.10">
    <property type="entry name" value="Bira Bifunctional Protein, Domain 2"/>
    <property type="match status" value="1"/>
</dbReference>
<keyword evidence="4" id="KW-1185">Reference proteome</keyword>
<dbReference type="EMBL" id="APMM01000014">
    <property type="protein sequence ID" value="ENN96469.1"/>
    <property type="molecule type" value="Genomic_DNA"/>
</dbReference>
<dbReference type="PANTHER" id="PTHR12835">
    <property type="entry name" value="BIOTIN PROTEIN LIGASE"/>
    <property type="match status" value="1"/>
</dbReference>
<dbReference type="Pfam" id="PF02237">
    <property type="entry name" value="BPL_C"/>
    <property type="match status" value="1"/>
</dbReference>
<gene>
    <name evidence="3" type="ORF">J422_02230</name>
</gene>
<dbReference type="InterPro" id="IPR003142">
    <property type="entry name" value="BPL_C"/>
</dbReference>
<evidence type="ECO:0000256" key="1">
    <source>
        <dbReference type="ARBA" id="ARBA00022598"/>
    </source>
</evidence>
<dbReference type="Pfam" id="PF03099">
    <property type="entry name" value="BPL_LplA_LipB"/>
    <property type="match status" value="1"/>
</dbReference>
<dbReference type="STRING" id="1069083.GCA_000371805_01194"/>
<dbReference type="AlphaFoldDB" id="N6UVW3"/>
<reference evidence="3 4" key="1">
    <citation type="journal article" date="2013" name="Genome Announc.">
        <title>Draft Genome Sequence of a Highly Flagellated, Fast-Swimming Archaeon, Methanocaldococcus villosus Strain KIN24-T80 (DSM 22612).</title>
        <authorList>
            <person name="Thennarasu S."/>
            <person name="Polireddy D."/>
            <person name="Antony A."/>
            <person name="Yada M.R."/>
            <person name="Algarawi S."/>
            <person name="Sivakumar N."/>
        </authorList>
    </citation>
    <scope>NUCLEOTIDE SEQUENCE [LARGE SCALE GENOMIC DNA]</scope>
    <source>
        <strain evidence="3 4">KIN24-T80</strain>
    </source>
</reference>
<dbReference type="InterPro" id="IPR004143">
    <property type="entry name" value="BPL_LPL_catalytic"/>
</dbReference>
<proteinExistence type="predicted"/>
<keyword evidence="1 3" id="KW-0436">Ligase</keyword>
<evidence type="ECO:0000313" key="4">
    <source>
        <dbReference type="Proteomes" id="UP000053695"/>
    </source>
</evidence>
<dbReference type="CDD" id="cd16442">
    <property type="entry name" value="BPL"/>
    <property type="match status" value="1"/>
</dbReference>
<name>N6UVW3_9EURY</name>
<dbReference type="PANTHER" id="PTHR12835:SF5">
    <property type="entry name" value="BIOTIN--PROTEIN LIGASE"/>
    <property type="match status" value="1"/>
</dbReference>
<dbReference type="PATRIC" id="fig|1069083.5.peg.438"/>
<dbReference type="NCBIfam" id="TIGR00121">
    <property type="entry name" value="birA_ligase"/>
    <property type="match status" value="1"/>
</dbReference>
<dbReference type="Proteomes" id="UP000053695">
    <property type="component" value="Unassembled WGS sequence"/>
</dbReference>